<evidence type="ECO:0000256" key="4">
    <source>
        <dbReference type="ARBA" id="ARBA00022692"/>
    </source>
</evidence>
<dbReference type="GO" id="GO:0050136">
    <property type="term" value="F:NADH dehydrogenase (quinone) (non-electrogenic) activity"/>
    <property type="evidence" value="ECO:0007669"/>
    <property type="project" value="UniProtKB-UniRule"/>
</dbReference>
<evidence type="ECO:0000313" key="10">
    <source>
        <dbReference type="Proteomes" id="UP000239549"/>
    </source>
</evidence>
<dbReference type="InterPro" id="IPR001133">
    <property type="entry name" value="NADH_UbQ_OxRdtase_chain4L/K"/>
</dbReference>
<dbReference type="InterPro" id="IPR039428">
    <property type="entry name" value="NUOK/Mnh_C1-like"/>
</dbReference>
<feature type="transmembrane region" description="Helical" evidence="8">
    <location>
        <begin position="12"/>
        <end position="29"/>
    </location>
</feature>
<dbReference type="NCBIfam" id="NF004321">
    <property type="entry name" value="PRK05715.1-3"/>
    <property type="match status" value="1"/>
</dbReference>
<reference evidence="10" key="1">
    <citation type="submission" date="2018-02" db="EMBL/GenBank/DDBJ databases">
        <title>Genome sequence of Desulfocucumis palustris strain NAW-5.</title>
        <authorList>
            <person name="Watanabe M."/>
            <person name="Kojima H."/>
            <person name="Fukui M."/>
        </authorList>
    </citation>
    <scope>NUCLEOTIDE SEQUENCE [LARGE SCALE GENOMIC DNA]</scope>
    <source>
        <strain evidence="10">NAW-5</strain>
    </source>
</reference>
<keyword evidence="7 8" id="KW-0472">Membrane</keyword>
<evidence type="ECO:0000256" key="8">
    <source>
        <dbReference type="HAMAP-Rule" id="MF_01456"/>
    </source>
</evidence>
<dbReference type="FunFam" id="1.10.287.3510:FF:000001">
    <property type="entry name" value="NADH-quinone oxidoreductase subunit K"/>
    <property type="match status" value="1"/>
</dbReference>
<dbReference type="Pfam" id="PF00420">
    <property type="entry name" value="Oxidored_q2"/>
    <property type="match status" value="1"/>
</dbReference>
<keyword evidence="6 8" id="KW-1133">Transmembrane helix</keyword>
<evidence type="ECO:0000256" key="2">
    <source>
        <dbReference type="ARBA" id="ARBA00010519"/>
    </source>
</evidence>
<keyword evidence="4 8" id="KW-0812">Transmembrane</keyword>
<dbReference type="NCBIfam" id="NF004323">
    <property type="entry name" value="PRK05715.1-5"/>
    <property type="match status" value="1"/>
</dbReference>
<dbReference type="AlphaFoldDB" id="A0A2L2XBD7"/>
<evidence type="ECO:0000256" key="3">
    <source>
        <dbReference type="ARBA" id="ARBA00022448"/>
    </source>
</evidence>
<proteinExistence type="inferred from homology"/>
<gene>
    <name evidence="8" type="primary">nuoK</name>
    <name evidence="9" type="ORF">DCCM_2620</name>
</gene>
<keyword evidence="9" id="KW-0830">Ubiquinone</keyword>
<dbReference type="Proteomes" id="UP000239549">
    <property type="component" value="Unassembled WGS sequence"/>
</dbReference>
<comment type="similarity">
    <text evidence="2 8">Belongs to the complex I subunit 4L family.</text>
</comment>
<keyword evidence="8" id="KW-1278">Translocase</keyword>
<sequence>MQLTLSVSLTHYLVLSAILFGIGLFGVLVKKNAISVLICIELMLNAVNINFIAISKYVTPGDFIGQIFAIFVITVAAAEVGIGLAIIIAIYRNRLSVNLDEFDWLKW</sequence>
<keyword evidence="10" id="KW-1185">Reference proteome</keyword>
<evidence type="ECO:0000256" key="5">
    <source>
        <dbReference type="ARBA" id="ARBA00022719"/>
    </source>
</evidence>
<organism evidence="9 10">
    <name type="scientific">Desulfocucumis palustris</name>
    <dbReference type="NCBI Taxonomy" id="1898651"/>
    <lineage>
        <taxon>Bacteria</taxon>
        <taxon>Bacillati</taxon>
        <taxon>Bacillota</taxon>
        <taxon>Clostridia</taxon>
        <taxon>Eubacteriales</taxon>
        <taxon>Desulfocucumaceae</taxon>
        <taxon>Desulfocucumis</taxon>
    </lineage>
</organism>
<name>A0A2L2XBD7_9FIRM</name>
<evidence type="ECO:0000256" key="6">
    <source>
        <dbReference type="ARBA" id="ARBA00022989"/>
    </source>
</evidence>
<feature type="transmembrane region" description="Helical" evidence="8">
    <location>
        <begin position="67"/>
        <end position="91"/>
    </location>
</feature>
<accession>A0A2L2XBD7</accession>
<dbReference type="GO" id="GO:0005886">
    <property type="term" value="C:plasma membrane"/>
    <property type="evidence" value="ECO:0007669"/>
    <property type="project" value="UniProtKB-SubCell"/>
</dbReference>
<evidence type="ECO:0000313" key="9">
    <source>
        <dbReference type="EMBL" id="GBF33518.1"/>
    </source>
</evidence>
<dbReference type="GO" id="GO:0048038">
    <property type="term" value="F:quinone binding"/>
    <property type="evidence" value="ECO:0007669"/>
    <property type="project" value="UniProtKB-KW"/>
</dbReference>
<evidence type="ECO:0000256" key="1">
    <source>
        <dbReference type="ARBA" id="ARBA00004141"/>
    </source>
</evidence>
<dbReference type="NCBIfam" id="NF004322">
    <property type="entry name" value="PRK05715.1-4"/>
    <property type="match status" value="1"/>
</dbReference>
<feature type="transmembrane region" description="Helical" evidence="8">
    <location>
        <begin position="36"/>
        <end position="55"/>
    </location>
</feature>
<keyword evidence="3 8" id="KW-0813">Transport</keyword>
<dbReference type="PANTHER" id="PTHR11434">
    <property type="entry name" value="NADH-UBIQUINONE OXIDOREDUCTASE SUBUNIT ND4L"/>
    <property type="match status" value="1"/>
</dbReference>
<dbReference type="GO" id="GO:0030964">
    <property type="term" value="C:NADH dehydrogenase complex"/>
    <property type="evidence" value="ECO:0007669"/>
    <property type="project" value="TreeGrafter"/>
</dbReference>
<protein>
    <recommendedName>
        <fullName evidence="8">NADH-quinone oxidoreductase subunit K</fullName>
        <ecNumber evidence="8">7.1.1.-</ecNumber>
    </recommendedName>
    <alternativeName>
        <fullName evidence="8">NADH dehydrogenase I subunit K</fullName>
    </alternativeName>
    <alternativeName>
        <fullName evidence="8">NDH-1 subunit K</fullName>
    </alternativeName>
</protein>
<comment type="subunit">
    <text evidence="8">NDH-1 is composed of 14 different subunits. Subunits NuoA, H, J, K, L, M, N constitute the membrane sector of the complex.</text>
</comment>
<dbReference type="HAMAP" id="MF_01456">
    <property type="entry name" value="NDH1_NuoK"/>
    <property type="match status" value="1"/>
</dbReference>
<comment type="function">
    <text evidence="8">NDH-1 shuttles electrons from NADH, via FMN and iron-sulfur (Fe-S) centers, to quinones in the respiratory chain. The immediate electron acceptor for the enzyme in this species is believed to be a menaquinone. Couples the redox reaction to proton translocation (for every two electrons transferred, four hydrogen ions are translocated across the cytoplasmic membrane), and thus conserves the redox energy in a proton gradient.</text>
</comment>
<dbReference type="Gene3D" id="1.10.287.3510">
    <property type="match status" value="1"/>
</dbReference>
<dbReference type="RefSeq" id="WP_174705147.1">
    <property type="nucleotide sequence ID" value="NZ_BFAV01000104.1"/>
</dbReference>
<evidence type="ECO:0000256" key="7">
    <source>
        <dbReference type="ARBA" id="ARBA00023136"/>
    </source>
</evidence>
<dbReference type="EMBL" id="BFAV01000104">
    <property type="protein sequence ID" value="GBF33518.1"/>
    <property type="molecule type" value="Genomic_DNA"/>
</dbReference>
<comment type="catalytic activity">
    <reaction evidence="8">
        <text>a quinone + NADH + 5 H(+)(in) = a quinol + NAD(+) + 4 H(+)(out)</text>
        <dbReference type="Rhea" id="RHEA:57888"/>
        <dbReference type="ChEBI" id="CHEBI:15378"/>
        <dbReference type="ChEBI" id="CHEBI:24646"/>
        <dbReference type="ChEBI" id="CHEBI:57540"/>
        <dbReference type="ChEBI" id="CHEBI:57945"/>
        <dbReference type="ChEBI" id="CHEBI:132124"/>
    </reaction>
</comment>
<dbReference type="GO" id="GO:0042773">
    <property type="term" value="P:ATP synthesis coupled electron transport"/>
    <property type="evidence" value="ECO:0007669"/>
    <property type="project" value="InterPro"/>
</dbReference>
<dbReference type="PANTHER" id="PTHR11434:SF16">
    <property type="entry name" value="NADH-UBIQUINONE OXIDOREDUCTASE CHAIN 4L"/>
    <property type="match status" value="1"/>
</dbReference>
<comment type="caution">
    <text evidence="9">The sequence shown here is derived from an EMBL/GenBank/DDBJ whole genome shotgun (WGS) entry which is preliminary data.</text>
</comment>
<keyword evidence="5 8" id="KW-0874">Quinone</keyword>
<dbReference type="NCBIfam" id="NF004320">
    <property type="entry name" value="PRK05715.1-2"/>
    <property type="match status" value="1"/>
</dbReference>
<keyword evidence="8" id="KW-1003">Cell membrane</keyword>
<dbReference type="EC" id="7.1.1.-" evidence="8"/>
<comment type="subcellular location">
    <subcellularLocation>
        <location evidence="8">Cell membrane</location>
        <topology evidence="8">Multi-pass membrane protein</topology>
    </subcellularLocation>
    <subcellularLocation>
        <location evidence="1">Membrane</location>
        <topology evidence="1">Multi-pass membrane protein</topology>
    </subcellularLocation>
</comment>
<keyword evidence="8" id="KW-0520">NAD</keyword>